<dbReference type="RefSeq" id="XP_044663783.1">
    <property type="nucleotide sequence ID" value="XM_044807848.1"/>
</dbReference>
<proteinExistence type="predicted"/>
<protein>
    <submittedName>
        <fullName evidence="2">Uncharacterized protein</fullName>
    </submittedName>
</protein>
<comment type="caution">
    <text evidence="2">The sequence shown here is derived from an EMBL/GenBank/DDBJ whole genome shotgun (WGS) entry which is preliminary data.</text>
</comment>
<sequence length="536" mass="61580">MWRLWQIGKSAWQWLSPGPANLEVSVTNPAPKQTPASASATPFRPINALGPHYLDLCAELYRMHSDMAVADAHVREQELELRRKQNWVTIAICDRQRAHLDQRTDYAEYLDHLNTTQSSAEKDIEEGRDFIAMANEVKKTMDKNAMETWNSFWKHAQKYMNRCLDVSFSEPWSITHEQCLILRNALDTHKFLRNRQHEVRRRKLARVWTRHQSEKPDSVVDIQQIEEVVRLVEEKEIEFQKELVQDVFEPLLRATGRLSDQSPLDGSDGQQGGSDVPSHVDTMSLPRTTDMPYEATSSYSPVPQTESRSRTPSDGSTRQTELRDMYQRALDLLVYLQGELRQHEMKWQRLEPEHLITFPRSSKTRFTHLVNFFAKSLRVELQEAEDNLQALADCLHEHDITIPQTLSSSSLQRSPSLSGGAQRRVGRNSRSPAQGRKLTYHERRGLERVSRWRTSLRRTESPTSPLTPRADGANIADGPSPPPSTPMTPSSGRKRKLREYIEMQEELRDKEDKIAKTTMTVAGGNRSSPSGRTRKL</sequence>
<dbReference type="OrthoDB" id="10519834at2759"/>
<keyword evidence="3" id="KW-1185">Reference proteome</keyword>
<dbReference type="GeneID" id="68297903"/>
<evidence type="ECO:0000313" key="3">
    <source>
        <dbReference type="Proteomes" id="UP000825890"/>
    </source>
</evidence>
<reference evidence="2 3" key="1">
    <citation type="submission" date="2021-01" db="EMBL/GenBank/DDBJ databases">
        <title>Cercospora kikuchii MAFF 305040 whole genome shotgun sequence.</title>
        <authorList>
            <person name="Kashiwa T."/>
            <person name="Suzuki T."/>
        </authorList>
    </citation>
    <scope>NUCLEOTIDE SEQUENCE [LARGE SCALE GENOMIC DNA]</scope>
    <source>
        <strain evidence="2 3">MAFF 305040</strain>
    </source>
</reference>
<feature type="compositionally biased region" description="Polar residues" evidence="1">
    <location>
        <begin position="517"/>
        <end position="536"/>
    </location>
</feature>
<feature type="compositionally biased region" description="Basic and acidic residues" evidence="1">
    <location>
        <begin position="439"/>
        <end position="450"/>
    </location>
</feature>
<feature type="region of interest" description="Disordered" evidence="1">
    <location>
        <begin position="405"/>
        <end position="536"/>
    </location>
</feature>
<gene>
    <name evidence="2" type="ORF">CKM354_001232800</name>
</gene>
<feature type="region of interest" description="Disordered" evidence="1">
    <location>
        <begin position="257"/>
        <end position="320"/>
    </location>
</feature>
<dbReference type="AlphaFoldDB" id="A0A9P3FLS7"/>
<evidence type="ECO:0000256" key="1">
    <source>
        <dbReference type="SAM" id="MobiDB-lite"/>
    </source>
</evidence>
<feature type="compositionally biased region" description="Polar residues" evidence="1">
    <location>
        <begin position="295"/>
        <end position="319"/>
    </location>
</feature>
<accession>A0A9P3FLS7</accession>
<dbReference type="Proteomes" id="UP000825890">
    <property type="component" value="Unassembled WGS sequence"/>
</dbReference>
<name>A0A9P3FLS7_9PEZI</name>
<dbReference type="EMBL" id="BOLY01000009">
    <property type="protein sequence ID" value="GIZ49296.1"/>
    <property type="molecule type" value="Genomic_DNA"/>
</dbReference>
<feature type="compositionally biased region" description="Basic and acidic residues" evidence="1">
    <location>
        <begin position="498"/>
        <end position="515"/>
    </location>
</feature>
<organism evidence="2 3">
    <name type="scientific">Cercospora kikuchii</name>
    <dbReference type="NCBI Taxonomy" id="84275"/>
    <lineage>
        <taxon>Eukaryota</taxon>
        <taxon>Fungi</taxon>
        <taxon>Dikarya</taxon>
        <taxon>Ascomycota</taxon>
        <taxon>Pezizomycotina</taxon>
        <taxon>Dothideomycetes</taxon>
        <taxon>Dothideomycetidae</taxon>
        <taxon>Mycosphaerellales</taxon>
        <taxon>Mycosphaerellaceae</taxon>
        <taxon>Cercospora</taxon>
    </lineage>
</organism>
<feature type="compositionally biased region" description="Low complexity" evidence="1">
    <location>
        <begin position="406"/>
        <end position="418"/>
    </location>
</feature>
<evidence type="ECO:0000313" key="2">
    <source>
        <dbReference type="EMBL" id="GIZ49296.1"/>
    </source>
</evidence>
<feature type="compositionally biased region" description="Low complexity" evidence="1">
    <location>
        <begin position="258"/>
        <end position="268"/>
    </location>
</feature>